<dbReference type="InterPro" id="IPR001623">
    <property type="entry name" value="DnaJ_domain"/>
</dbReference>
<dbReference type="PANTHER" id="PTHR14021:SF15">
    <property type="entry name" value="IRON-SULFUR CLUSTER CO-CHAPERONE PROTEIN HSCB"/>
    <property type="match status" value="1"/>
</dbReference>
<evidence type="ECO:0000313" key="6">
    <source>
        <dbReference type="Proteomes" id="UP001153712"/>
    </source>
</evidence>
<proteinExistence type="inferred from homology"/>
<evidence type="ECO:0000256" key="3">
    <source>
        <dbReference type="SAM" id="Coils"/>
    </source>
</evidence>
<sequence>MERYSRILYQLHRVSLQKYQTFTSGLISSAKFSTKNSSNICWKCGKDKTSIAMFCEKCHSIQAPVHTNNYFKMFEIEEGYSIDTNLLKDKFRKYQNLIHPDKFSNKTHEEQTISAEYSSLINKAYSSLMSPMKRAEHLLQLKGEMIEESQTVDEPNFLMNIMSMNEEVDNAQEDVVKLKELNEKNRNELNKLTKEIDQHFKNGDLKAAKASIIKLKYFTSISNRINSIFREAGVAD</sequence>
<dbReference type="Proteomes" id="UP001153712">
    <property type="component" value="Chromosome 1"/>
</dbReference>
<feature type="coiled-coil region" evidence="3">
    <location>
        <begin position="161"/>
        <end position="202"/>
    </location>
</feature>
<dbReference type="SUPFAM" id="SSF47144">
    <property type="entry name" value="HSC20 (HSCB), C-terminal oligomerisation domain"/>
    <property type="match status" value="1"/>
</dbReference>
<dbReference type="NCBIfam" id="TIGR00714">
    <property type="entry name" value="hscB"/>
    <property type="match status" value="1"/>
</dbReference>
<dbReference type="InterPro" id="IPR036386">
    <property type="entry name" value="HscB_C_sf"/>
</dbReference>
<reference evidence="5" key="1">
    <citation type="submission" date="2022-01" db="EMBL/GenBank/DDBJ databases">
        <authorList>
            <person name="King R."/>
        </authorList>
    </citation>
    <scope>NUCLEOTIDE SEQUENCE</scope>
</reference>
<dbReference type="InterPro" id="IPR036869">
    <property type="entry name" value="J_dom_sf"/>
</dbReference>
<dbReference type="GO" id="GO:0051259">
    <property type="term" value="P:protein complex oligomerization"/>
    <property type="evidence" value="ECO:0007669"/>
    <property type="project" value="InterPro"/>
</dbReference>
<dbReference type="InterPro" id="IPR009073">
    <property type="entry name" value="HscB_oligo_C"/>
</dbReference>
<name>A0A9N9TGV9_PHYSR</name>
<dbReference type="SMART" id="SM00271">
    <property type="entry name" value="DnaJ"/>
    <property type="match status" value="1"/>
</dbReference>
<dbReference type="GO" id="GO:0005739">
    <property type="term" value="C:mitochondrion"/>
    <property type="evidence" value="ECO:0007669"/>
    <property type="project" value="TreeGrafter"/>
</dbReference>
<dbReference type="EMBL" id="OU900094">
    <property type="protein sequence ID" value="CAG9853550.1"/>
    <property type="molecule type" value="Genomic_DNA"/>
</dbReference>
<evidence type="ECO:0000259" key="4">
    <source>
        <dbReference type="PROSITE" id="PS50076"/>
    </source>
</evidence>
<dbReference type="GO" id="GO:0051087">
    <property type="term" value="F:protein-folding chaperone binding"/>
    <property type="evidence" value="ECO:0007669"/>
    <property type="project" value="InterPro"/>
</dbReference>
<dbReference type="Pfam" id="PF07743">
    <property type="entry name" value="HSCB_C"/>
    <property type="match status" value="1"/>
</dbReference>
<dbReference type="Gene3D" id="1.10.287.110">
    <property type="entry name" value="DnaJ domain"/>
    <property type="match status" value="1"/>
</dbReference>
<dbReference type="OrthoDB" id="448954at2759"/>
<organism evidence="5 6">
    <name type="scientific">Phyllotreta striolata</name>
    <name type="common">Striped flea beetle</name>
    <name type="synonym">Crioceris striolata</name>
    <dbReference type="NCBI Taxonomy" id="444603"/>
    <lineage>
        <taxon>Eukaryota</taxon>
        <taxon>Metazoa</taxon>
        <taxon>Ecdysozoa</taxon>
        <taxon>Arthropoda</taxon>
        <taxon>Hexapoda</taxon>
        <taxon>Insecta</taxon>
        <taxon>Pterygota</taxon>
        <taxon>Neoptera</taxon>
        <taxon>Endopterygota</taxon>
        <taxon>Coleoptera</taxon>
        <taxon>Polyphaga</taxon>
        <taxon>Cucujiformia</taxon>
        <taxon>Chrysomeloidea</taxon>
        <taxon>Chrysomelidae</taxon>
        <taxon>Galerucinae</taxon>
        <taxon>Alticini</taxon>
        <taxon>Phyllotreta</taxon>
    </lineage>
</organism>
<feature type="domain" description="J" evidence="4">
    <location>
        <begin position="69"/>
        <end position="141"/>
    </location>
</feature>
<dbReference type="GO" id="GO:0001671">
    <property type="term" value="F:ATPase activator activity"/>
    <property type="evidence" value="ECO:0007669"/>
    <property type="project" value="InterPro"/>
</dbReference>
<dbReference type="Gene3D" id="1.20.1280.20">
    <property type="entry name" value="HscB, C-terminal domain"/>
    <property type="match status" value="1"/>
</dbReference>
<accession>A0A9N9TGV9</accession>
<evidence type="ECO:0000313" key="5">
    <source>
        <dbReference type="EMBL" id="CAG9853550.1"/>
    </source>
</evidence>
<dbReference type="PANTHER" id="PTHR14021">
    <property type="entry name" value="IRON-SULFUR CLUSTER CO-CHAPERONE PROTEIN HSCB"/>
    <property type="match status" value="1"/>
</dbReference>
<keyword evidence="2" id="KW-0143">Chaperone</keyword>
<dbReference type="HAMAP" id="MF_00682">
    <property type="entry name" value="HscB"/>
    <property type="match status" value="1"/>
</dbReference>
<protein>
    <recommendedName>
        <fullName evidence="4">J domain-containing protein</fullName>
    </recommendedName>
</protein>
<comment type="similarity">
    <text evidence="1">Belongs to the HscB family.</text>
</comment>
<dbReference type="GO" id="GO:0044571">
    <property type="term" value="P:[2Fe-2S] cluster assembly"/>
    <property type="evidence" value="ECO:0007669"/>
    <property type="project" value="InterPro"/>
</dbReference>
<dbReference type="SUPFAM" id="SSF46565">
    <property type="entry name" value="Chaperone J-domain"/>
    <property type="match status" value="1"/>
</dbReference>
<dbReference type="PROSITE" id="PS50076">
    <property type="entry name" value="DNAJ_2"/>
    <property type="match status" value="1"/>
</dbReference>
<keyword evidence="6" id="KW-1185">Reference proteome</keyword>
<keyword evidence="3" id="KW-0175">Coiled coil</keyword>
<dbReference type="AlphaFoldDB" id="A0A9N9TGV9"/>
<evidence type="ECO:0000256" key="2">
    <source>
        <dbReference type="ARBA" id="ARBA00023186"/>
    </source>
</evidence>
<evidence type="ECO:0000256" key="1">
    <source>
        <dbReference type="ARBA" id="ARBA00010476"/>
    </source>
</evidence>
<gene>
    <name evidence="5" type="ORF">PHYEVI_LOCUS25</name>
</gene>
<dbReference type="InterPro" id="IPR004640">
    <property type="entry name" value="HscB"/>
</dbReference>